<organism evidence="2 3">
    <name type="scientific">Actinoplanes flavus</name>
    <dbReference type="NCBI Taxonomy" id="2820290"/>
    <lineage>
        <taxon>Bacteria</taxon>
        <taxon>Bacillati</taxon>
        <taxon>Actinomycetota</taxon>
        <taxon>Actinomycetes</taxon>
        <taxon>Micromonosporales</taxon>
        <taxon>Micromonosporaceae</taxon>
        <taxon>Actinoplanes</taxon>
    </lineage>
</organism>
<evidence type="ECO:0000313" key="2">
    <source>
        <dbReference type="EMBL" id="MBO3743234.1"/>
    </source>
</evidence>
<feature type="coiled-coil region" evidence="1">
    <location>
        <begin position="3"/>
        <end position="30"/>
    </location>
</feature>
<evidence type="ECO:0000256" key="1">
    <source>
        <dbReference type="SAM" id="Coils"/>
    </source>
</evidence>
<comment type="caution">
    <text evidence="2">The sequence shown here is derived from an EMBL/GenBank/DDBJ whole genome shotgun (WGS) entry which is preliminary data.</text>
</comment>
<gene>
    <name evidence="2" type="ORF">J5X75_37625</name>
</gene>
<name>A0ABS3UXE4_9ACTN</name>
<accession>A0ABS3UXE4</accession>
<protein>
    <submittedName>
        <fullName evidence="2">Uncharacterized protein</fullName>
    </submittedName>
</protein>
<proteinExistence type="predicted"/>
<keyword evidence="1" id="KW-0175">Coiled coil</keyword>
<sequence length="444" mass="48889">MNSAVGERKLAELTAKIAGLREEFTHWRSESSAGRPLEKHYSQIERITARLDTFTELLIRDLTDENILTRWQGIELSLLDVHHLWDFFRGKFAARYVPWLRDVLVVGDELVWACYAPAQAAAARSGQMDPNSVREPPLTYFGNDATPLAISRHSSYRASLYTDELAGELRSLPVPVTAVPWHQGAHVPDVLMLTHEAGHHVEDDFGLTPHLTAAVATSGIPPTRLTFWQDRLGEVFADIYGVLSAGAGYVTALADFLAAPPPVVAGQRAHARYPTTHLRVQLALATLAATCPTDSRATVLDEAWQTTHPDHDYAAYDADVPRVVESVLSYPYPAFGELRLPAVLSFASLSRETDIDAAQLLDGRRPLSGDPRALLAAASLAFYDDPAGYRKHSVAARTTDRVRAVQAQGTRFRSRSTSQPTLAAADRAAGASLYERLTDRHRLR</sequence>
<evidence type="ECO:0000313" key="3">
    <source>
        <dbReference type="Proteomes" id="UP000679690"/>
    </source>
</evidence>
<dbReference type="RefSeq" id="WP_208472457.1">
    <property type="nucleotide sequence ID" value="NZ_JAGFNS010000036.1"/>
</dbReference>
<dbReference type="EMBL" id="JAGFNS010000036">
    <property type="protein sequence ID" value="MBO3743234.1"/>
    <property type="molecule type" value="Genomic_DNA"/>
</dbReference>
<keyword evidence="3" id="KW-1185">Reference proteome</keyword>
<dbReference type="Proteomes" id="UP000679690">
    <property type="component" value="Unassembled WGS sequence"/>
</dbReference>
<reference evidence="2 3" key="1">
    <citation type="submission" date="2021-03" db="EMBL/GenBank/DDBJ databases">
        <title>Actinoplanes flavus sp. nov., a novel actinomycete isolated from Coconut Palm rhizosphere soil.</title>
        <authorList>
            <person name="Luo X."/>
        </authorList>
    </citation>
    <scope>NUCLEOTIDE SEQUENCE [LARGE SCALE GENOMIC DNA]</scope>
    <source>
        <strain evidence="2 3">NEAU-H7</strain>
    </source>
</reference>